<dbReference type="Proteomes" id="UP000305939">
    <property type="component" value="Unassembled WGS sequence"/>
</dbReference>
<name>A0A4V3UYA1_9FLAO</name>
<dbReference type="InterPro" id="IPR033452">
    <property type="entry name" value="GH30_C"/>
</dbReference>
<accession>A0A4V3UYA1</accession>
<comment type="caution">
    <text evidence="2">The sequence shown here is derived from an EMBL/GenBank/DDBJ whole genome shotgun (WGS) entry which is preliminary data.</text>
</comment>
<reference evidence="2 3" key="1">
    <citation type="submission" date="2019-04" db="EMBL/GenBank/DDBJ databases">
        <title>Draft genome sequence of Robertkochia marina CC-AMO-30D.</title>
        <authorList>
            <person name="Hameed A."/>
            <person name="Lin S.-Y."/>
            <person name="Shahina M."/>
            <person name="Lai W.-A."/>
            <person name="Young C.-C."/>
        </authorList>
    </citation>
    <scope>NUCLEOTIDE SEQUENCE [LARGE SCALE GENOMIC DNA]</scope>
    <source>
        <strain evidence="2 3">CC-AMO-30D</strain>
    </source>
</reference>
<feature type="domain" description="Glycosyl hydrolase family 30 beta sandwich" evidence="1">
    <location>
        <begin position="20"/>
        <end position="55"/>
    </location>
</feature>
<protein>
    <recommendedName>
        <fullName evidence="1">Glycosyl hydrolase family 30 beta sandwich domain-containing protein</fullName>
    </recommendedName>
</protein>
<dbReference type="Gene3D" id="2.60.40.1180">
    <property type="entry name" value="Golgi alpha-mannosidase II"/>
    <property type="match status" value="1"/>
</dbReference>
<dbReference type="EMBL" id="SSMC01000002">
    <property type="protein sequence ID" value="THD68106.1"/>
    <property type="molecule type" value="Genomic_DNA"/>
</dbReference>
<gene>
    <name evidence="2" type="ORF">E7Z59_08075</name>
</gene>
<evidence type="ECO:0000313" key="3">
    <source>
        <dbReference type="Proteomes" id="UP000305939"/>
    </source>
</evidence>
<organism evidence="2 3">
    <name type="scientific">Robertkochia marina</name>
    <dbReference type="NCBI Taxonomy" id="1227945"/>
    <lineage>
        <taxon>Bacteria</taxon>
        <taxon>Pseudomonadati</taxon>
        <taxon>Bacteroidota</taxon>
        <taxon>Flavobacteriia</taxon>
        <taxon>Flavobacteriales</taxon>
        <taxon>Flavobacteriaceae</taxon>
        <taxon>Robertkochia</taxon>
    </lineage>
</organism>
<dbReference type="InterPro" id="IPR013780">
    <property type="entry name" value="Glyco_hydro_b"/>
</dbReference>
<sequence>MHLYANILLCSPLFQVYTPGSHRVSTNTGRSSLKSTTFVNTDGSMVTVVMNATEQNDQL</sequence>
<evidence type="ECO:0000313" key="2">
    <source>
        <dbReference type="EMBL" id="THD68106.1"/>
    </source>
</evidence>
<evidence type="ECO:0000259" key="1">
    <source>
        <dbReference type="Pfam" id="PF17189"/>
    </source>
</evidence>
<proteinExistence type="predicted"/>
<dbReference type="Pfam" id="PF17189">
    <property type="entry name" value="Glyco_hydro_30C"/>
    <property type="match status" value="1"/>
</dbReference>
<keyword evidence="3" id="KW-1185">Reference proteome</keyword>
<dbReference type="AlphaFoldDB" id="A0A4V3UYA1"/>